<feature type="region of interest" description="Disordered" evidence="1">
    <location>
        <begin position="151"/>
        <end position="234"/>
    </location>
</feature>
<dbReference type="OrthoDB" id="2757116at2759"/>
<feature type="region of interest" description="Disordered" evidence="1">
    <location>
        <begin position="323"/>
        <end position="367"/>
    </location>
</feature>
<dbReference type="EMBL" id="KZ084114">
    <property type="protein sequence ID" value="OSD00974.1"/>
    <property type="molecule type" value="Genomic_DNA"/>
</dbReference>
<name>A0A1Y2IJZ8_TRAC3</name>
<feature type="compositionally biased region" description="Polar residues" evidence="1">
    <location>
        <begin position="203"/>
        <end position="217"/>
    </location>
</feature>
<organism evidence="3 4">
    <name type="scientific">Trametes coccinea (strain BRFM310)</name>
    <name type="common">Pycnoporus coccineus</name>
    <dbReference type="NCBI Taxonomy" id="1353009"/>
    <lineage>
        <taxon>Eukaryota</taxon>
        <taxon>Fungi</taxon>
        <taxon>Dikarya</taxon>
        <taxon>Basidiomycota</taxon>
        <taxon>Agaricomycotina</taxon>
        <taxon>Agaricomycetes</taxon>
        <taxon>Polyporales</taxon>
        <taxon>Polyporaceae</taxon>
        <taxon>Trametes</taxon>
    </lineage>
</organism>
<accession>A0A1Y2IJZ8</accession>
<sequence>MSDLGFNVWGAIASAVGIIALIPVFLVWLRPRMPRAVLPSVLEVHKEAKELLETAVKEGLITSSTDLLDFNVNLLEAAIRVDAMRAEVYNIKSWKRDAQKWWSGLSVDMFILREDLNSMRIKLAQRSSDERKRLASLGLANEFSVAPEYKDAISSSPSPVHSEPTRSPPGCNPGATCLSEERVDTPTSNISPHDLYGEENSPRRQTVPDQPSQTTSGGECGDTGDPVSPEKHHATLSRSTYHLIPDSDLQDLLSLAFTLPHHSLDDSKRLRPHQAQKAGKRGRGRSVSTKGGGDSAFVKRRVLPSRLRSLLNLVRRVYGVQLGPQDVSQPSGAEIPIALGLDPESLTPRYTEEGDSDDESDGWEECQ</sequence>
<evidence type="ECO:0000313" key="3">
    <source>
        <dbReference type="EMBL" id="OSD00974.1"/>
    </source>
</evidence>
<dbReference type="Proteomes" id="UP000193067">
    <property type="component" value="Unassembled WGS sequence"/>
</dbReference>
<keyword evidence="2" id="KW-1133">Transmembrane helix</keyword>
<reference evidence="3 4" key="1">
    <citation type="journal article" date="2015" name="Biotechnol. Biofuels">
        <title>Enhanced degradation of softwood versus hardwood by the white-rot fungus Pycnoporus coccineus.</title>
        <authorList>
            <person name="Couturier M."/>
            <person name="Navarro D."/>
            <person name="Chevret D."/>
            <person name="Henrissat B."/>
            <person name="Piumi F."/>
            <person name="Ruiz-Duenas F.J."/>
            <person name="Martinez A.T."/>
            <person name="Grigoriev I.V."/>
            <person name="Riley R."/>
            <person name="Lipzen A."/>
            <person name="Berrin J.G."/>
            <person name="Master E.R."/>
            <person name="Rosso M.N."/>
        </authorList>
    </citation>
    <scope>NUCLEOTIDE SEQUENCE [LARGE SCALE GENOMIC DNA]</scope>
    <source>
        <strain evidence="3 4">BRFM310</strain>
    </source>
</reference>
<dbReference type="AlphaFoldDB" id="A0A1Y2IJZ8"/>
<evidence type="ECO:0000313" key="4">
    <source>
        <dbReference type="Proteomes" id="UP000193067"/>
    </source>
</evidence>
<feature type="transmembrane region" description="Helical" evidence="2">
    <location>
        <begin position="6"/>
        <end position="29"/>
    </location>
</feature>
<evidence type="ECO:0000256" key="2">
    <source>
        <dbReference type="SAM" id="Phobius"/>
    </source>
</evidence>
<keyword evidence="4" id="KW-1185">Reference proteome</keyword>
<feature type="compositionally biased region" description="Basic residues" evidence="1">
    <location>
        <begin position="270"/>
        <end position="284"/>
    </location>
</feature>
<evidence type="ECO:0000256" key="1">
    <source>
        <dbReference type="SAM" id="MobiDB-lite"/>
    </source>
</evidence>
<keyword evidence="2" id="KW-0812">Transmembrane</keyword>
<feature type="region of interest" description="Disordered" evidence="1">
    <location>
        <begin position="265"/>
        <end position="295"/>
    </location>
</feature>
<gene>
    <name evidence="3" type="ORF">PYCCODRAFT_1478755</name>
</gene>
<keyword evidence="2" id="KW-0472">Membrane</keyword>
<protein>
    <submittedName>
        <fullName evidence="3">Uncharacterized protein</fullName>
    </submittedName>
</protein>
<proteinExistence type="predicted"/>
<feature type="compositionally biased region" description="Acidic residues" evidence="1">
    <location>
        <begin position="353"/>
        <end position="367"/>
    </location>
</feature>